<evidence type="ECO:0000256" key="5">
    <source>
        <dbReference type="ARBA" id="ARBA00022989"/>
    </source>
</evidence>
<reference evidence="10" key="1">
    <citation type="submission" date="2020-05" db="EMBL/GenBank/DDBJ databases">
        <title>Mycena genomes resolve the evolution of fungal bioluminescence.</title>
        <authorList>
            <person name="Tsai I.J."/>
        </authorList>
    </citation>
    <scope>NUCLEOTIDE SEQUENCE</scope>
    <source>
        <strain evidence="10">171206Taipei</strain>
    </source>
</reference>
<evidence type="ECO:0000256" key="9">
    <source>
        <dbReference type="SAM" id="MobiDB-lite"/>
    </source>
</evidence>
<dbReference type="EMBL" id="JACAZF010000009">
    <property type="protein sequence ID" value="KAF7295548.1"/>
    <property type="molecule type" value="Genomic_DNA"/>
</dbReference>
<keyword evidence="3 8" id="KW-0812">Transmembrane</keyword>
<proteinExistence type="inferred from homology"/>
<comment type="function">
    <text evidence="1 8">Component of the MICOS complex, a large protein complex of the mitochondrial inner membrane that plays crucial roles in the maintenance of crista junctions, inner membrane architecture, and formation of contact sites to the outer membrane.</text>
</comment>
<dbReference type="InterPro" id="IPR007512">
    <property type="entry name" value="Mic10"/>
</dbReference>
<organism evidence="10 11">
    <name type="scientific">Mycena indigotica</name>
    <dbReference type="NCBI Taxonomy" id="2126181"/>
    <lineage>
        <taxon>Eukaryota</taxon>
        <taxon>Fungi</taxon>
        <taxon>Dikarya</taxon>
        <taxon>Basidiomycota</taxon>
        <taxon>Agaricomycotina</taxon>
        <taxon>Agaricomycetes</taxon>
        <taxon>Agaricomycetidae</taxon>
        <taxon>Agaricales</taxon>
        <taxon>Marasmiineae</taxon>
        <taxon>Mycenaceae</taxon>
        <taxon>Mycena</taxon>
    </lineage>
</organism>
<feature type="region of interest" description="Disordered" evidence="9">
    <location>
        <begin position="93"/>
        <end position="116"/>
    </location>
</feature>
<evidence type="ECO:0000256" key="4">
    <source>
        <dbReference type="ARBA" id="ARBA00022792"/>
    </source>
</evidence>
<comment type="caution">
    <text evidence="10">The sequence shown here is derived from an EMBL/GenBank/DDBJ whole genome shotgun (WGS) entry which is preliminary data.</text>
</comment>
<keyword evidence="5 8" id="KW-1133">Transmembrane helix</keyword>
<feature type="transmembrane region" description="Helical" evidence="8">
    <location>
        <begin position="25"/>
        <end position="44"/>
    </location>
</feature>
<evidence type="ECO:0000256" key="1">
    <source>
        <dbReference type="ARBA" id="ARBA00002689"/>
    </source>
</evidence>
<dbReference type="RefSeq" id="XP_037216911.1">
    <property type="nucleotide sequence ID" value="XM_037367517.1"/>
</dbReference>
<keyword evidence="6 8" id="KW-0496">Mitochondrion</keyword>
<sequence>MSATPKPPSSEDIVGQKLDRCFADFLVKAGVGFSAGVVLSVVLFRRPLLVSSLMRTQSDPPLQAAHGPSLSPLVLALALHTLTATVPSTQHGYLAPELSPNCHPTQLPKENEGSER</sequence>
<keyword evidence="11" id="KW-1185">Reference proteome</keyword>
<dbReference type="Pfam" id="PF04418">
    <property type="entry name" value="DUF543"/>
    <property type="match status" value="1"/>
</dbReference>
<keyword evidence="4 8" id="KW-0999">Mitochondrion inner membrane</keyword>
<dbReference type="GeneID" id="59350033"/>
<comment type="subcellular location">
    <subcellularLocation>
        <location evidence="8">Mitochondrion inner membrane</location>
        <topology evidence="8">Single-pass membrane protein</topology>
    </subcellularLocation>
</comment>
<protein>
    <recommendedName>
        <fullName evidence="8">MICOS complex subunit MIC10</fullName>
    </recommendedName>
</protein>
<name>A0A8H6VZ28_9AGAR</name>
<dbReference type="AlphaFoldDB" id="A0A8H6VZ28"/>
<dbReference type="Proteomes" id="UP000636479">
    <property type="component" value="Unassembled WGS sequence"/>
</dbReference>
<evidence type="ECO:0000256" key="8">
    <source>
        <dbReference type="RuleBase" id="RU363011"/>
    </source>
</evidence>
<dbReference type="GO" id="GO:0061617">
    <property type="term" value="C:MICOS complex"/>
    <property type="evidence" value="ECO:0007669"/>
    <property type="project" value="UniProtKB-UniRule"/>
</dbReference>
<dbReference type="OrthoDB" id="1916310at2759"/>
<comment type="similarity">
    <text evidence="2 8">Belongs to the MICOS complex subunit Mic10 family.</text>
</comment>
<evidence type="ECO:0000256" key="3">
    <source>
        <dbReference type="ARBA" id="ARBA00022692"/>
    </source>
</evidence>
<evidence type="ECO:0000256" key="2">
    <source>
        <dbReference type="ARBA" id="ARBA00006792"/>
    </source>
</evidence>
<comment type="subunit">
    <text evidence="8">Component of the mitochondrial contact site and cristae organizing system (MICOS) complex.</text>
</comment>
<accession>A0A8H6VZ28</accession>
<gene>
    <name evidence="10" type="ORF">MIND_01094800</name>
</gene>
<evidence type="ECO:0000256" key="7">
    <source>
        <dbReference type="ARBA" id="ARBA00023136"/>
    </source>
</evidence>
<evidence type="ECO:0000313" key="11">
    <source>
        <dbReference type="Proteomes" id="UP000636479"/>
    </source>
</evidence>
<keyword evidence="7 8" id="KW-0472">Membrane</keyword>
<evidence type="ECO:0000256" key="6">
    <source>
        <dbReference type="ARBA" id="ARBA00023128"/>
    </source>
</evidence>
<evidence type="ECO:0000313" key="10">
    <source>
        <dbReference type="EMBL" id="KAF7295548.1"/>
    </source>
</evidence>